<keyword evidence="2" id="KW-1185">Reference proteome</keyword>
<dbReference type="Pfam" id="PF09274">
    <property type="entry name" value="ParG"/>
    <property type="match status" value="1"/>
</dbReference>
<dbReference type="AlphaFoldDB" id="A0A1K1LPN6"/>
<reference evidence="2" key="1">
    <citation type="submission" date="2016-11" db="EMBL/GenBank/DDBJ databases">
        <authorList>
            <person name="Varghese N."/>
            <person name="Submissions S."/>
        </authorList>
    </citation>
    <scope>NUCLEOTIDE SEQUENCE [LARGE SCALE GENOMIC DNA]</scope>
    <source>
        <strain evidence="2">DSM 44671</strain>
    </source>
</reference>
<name>A0A1K1LPN6_9PSEU</name>
<proteinExistence type="predicted"/>
<dbReference type="Proteomes" id="UP000182740">
    <property type="component" value="Unassembled WGS sequence"/>
</dbReference>
<gene>
    <name evidence="1" type="ORF">SAMN04489730_0115</name>
</gene>
<dbReference type="Gene3D" id="1.10.1220.10">
    <property type="entry name" value="Met repressor-like"/>
    <property type="match status" value="1"/>
</dbReference>
<organism evidence="1 2">
    <name type="scientific">Amycolatopsis australiensis</name>
    <dbReference type="NCBI Taxonomy" id="546364"/>
    <lineage>
        <taxon>Bacteria</taxon>
        <taxon>Bacillati</taxon>
        <taxon>Actinomycetota</taxon>
        <taxon>Actinomycetes</taxon>
        <taxon>Pseudonocardiales</taxon>
        <taxon>Pseudonocardiaceae</taxon>
        <taxon>Amycolatopsis</taxon>
    </lineage>
</organism>
<dbReference type="InterPro" id="IPR013321">
    <property type="entry name" value="Arc_rbn_hlx_hlx"/>
</dbReference>
<dbReference type="GO" id="GO:0006355">
    <property type="term" value="P:regulation of DNA-templated transcription"/>
    <property type="evidence" value="ECO:0007669"/>
    <property type="project" value="InterPro"/>
</dbReference>
<sequence>MAMGRPRLGRTANVDVPVTPELKQEFQDACNEAGRSMTDVANELFALWVAQRQKAPKQQPLPLMDLKKAS</sequence>
<dbReference type="EMBL" id="FPJG01000002">
    <property type="protein sequence ID" value="SFW12831.1"/>
    <property type="molecule type" value="Genomic_DNA"/>
</dbReference>
<protein>
    <submittedName>
        <fullName evidence="1">ParG protein</fullName>
    </submittedName>
</protein>
<evidence type="ECO:0000313" key="1">
    <source>
        <dbReference type="EMBL" id="SFW12831.1"/>
    </source>
</evidence>
<evidence type="ECO:0000313" key="2">
    <source>
        <dbReference type="Proteomes" id="UP000182740"/>
    </source>
</evidence>
<dbReference type="InterPro" id="IPR010985">
    <property type="entry name" value="Ribbon_hlx_hlx"/>
</dbReference>
<accession>A0A1K1LPN6</accession>
<dbReference type="InterPro" id="IPR015354">
    <property type="entry name" value="DNA_partition_ParG"/>
</dbReference>
<dbReference type="SUPFAM" id="SSF47598">
    <property type="entry name" value="Ribbon-helix-helix"/>
    <property type="match status" value="1"/>
</dbReference>